<dbReference type="PROSITE" id="PS51007">
    <property type="entry name" value="CYTC"/>
    <property type="match status" value="1"/>
</dbReference>
<evidence type="ECO:0000256" key="2">
    <source>
        <dbReference type="ARBA" id="ARBA00007866"/>
    </source>
</evidence>
<dbReference type="RefSeq" id="WP_212212445.1">
    <property type="nucleotide sequence ID" value="NZ_JAGUCO010000001.1"/>
</dbReference>
<keyword evidence="6 16" id="KW-0812">Transmembrane</keyword>
<feature type="transmembrane region" description="Helical" evidence="18">
    <location>
        <begin position="64"/>
        <end position="82"/>
    </location>
</feature>
<evidence type="ECO:0000256" key="14">
    <source>
        <dbReference type="ARBA" id="ARBA00024688"/>
    </source>
</evidence>
<comment type="similarity">
    <text evidence="2 16">Belongs to the cytochrome c oxidase subunit 2 family.</text>
</comment>
<keyword evidence="9 16" id="KW-0249">Electron transport</keyword>
<dbReference type="InterPro" id="IPR036909">
    <property type="entry name" value="Cyt_c-like_dom_sf"/>
</dbReference>
<accession>A0ABS5JPT5</accession>
<dbReference type="PROSITE" id="PS00078">
    <property type="entry name" value="COX2"/>
    <property type="match status" value="1"/>
</dbReference>
<dbReference type="SUPFAM" id="SSF81464">
    <property type="entry name" value="Cytochrome c oxidase subunit II-like, transmembrane region"/>
    <property type="match status" value="1"/>
</dbReference>
<dbReference type="InterPro" id="IPR014222">
    <property type="entry name" value="Cyt_c_oxidase_su2"/>
</dbReference>
<dbReference type="SUPFAM" id="SSF46626">
    <property type="entry name" value="Cytochrome c"/>
    <property type="match status" value="1"/>
</dbReference>
<comment type="subcellular location">
    <subcellularLocation>
        <location evidence="16">Cell membrane</location>
        <topology evidence="16">Multi-pass membrane protein</topology>
    </subcellularLocation>
    <subcellularLocation>
        <location evidence="1">Membrane</location>
        <topology evidence="1">Multi-pass membrane protein</topology>
    </subcellularLocation>
</comment>
<comment type="catalytic activity">
    <reaction evidence="17">
        <text>4 Fe(II)-[cytochrome c] + O2 + 8 H(+)(in) = 4 Fe(III)-[cytochrome c] + 2 H2O + 4 H(+)(out)</text>
        <dbReference type="Rhea" id="RHEA:11436"/>
        <dbReference type="Rhea" id="RHEA-COMP:10350"/>
        <dbReference type="Rhea" id="RHEA-COMP:14399"/>
        <dbReference type="ChEBI" id="CHEBI:15377"/>
        <dbReference type="ChEBI" id="CHEBI:15378"/>
        <dbReference type="ChEBI" id="CHEBI:15379"/>
        <dbReference type="ChEBI" id="CHEBI:29033"/>
        <dbReference type="ChEBI" id="CHEBI:29034"/>
        <dbReference type="EC" id="7.1.1.9"/>
    </reaction>
</comment>
<dbReference type="Pfam" id="PF02790">
    <property type="entry name" value="COX2_TM"/>
    <property type="match status" value="1"/>
</dbReference>
<dbReference type="CDD" id="cd13915">
    <property type="entry name" value="CuRO_HCO_II_like_2"/>
    <property type="match status" value="1"/>
</dbReference>
<protein>
    <recommendedName>
        <fullName evidence="17">Cytochrome c oxidase subunit 2</fullName>
        <ecNumber evidence="17">7.1.1.9</ecNumber>
    </recommendedName>
</protein>
<dbReference type="InterPro" id="IPR002429">
    <property type="entry name" value="CcO_II-like_C"/>
</dbReference>
<dbReference type="Gene3D" id="1.10.287.90">
    <property type="match status" value="1"/>
</dbReference>
<feature type="domain" description="Cytochrome oxidase subunit II copper A binding" evidence="19">
    <location>
        <begin position="93"/>
        <end position="203"/>
    </location>
</feature>
<keyword evidence="11 15" id="KW-0408">Iron</keyword>
<evidence type="ECO:0000256" key="15">
    <source>
        <dbReference type="PROSITE-ProRule" id="PRU00433"/>
    </source>
</evidence>
<evidence type="ECO:0000256" key="7">
    <source>
        <dbReference type="ARBA" id="ARBA00022723"/>
    </source>
</evidence>
<dbReference type="Pfam" id="PF00116">
    <property type="entry name" value="COX2"/>
    <property type="match status" value="1"/>
</dbReference>
<dbReference type="InterPro" id="IPR045187">
    <property type="entry name" value="CcO_II"/>
</dbReference>
<organism evidence="22 23">
    <name type="scientific">Carboxylicivirga linearis</name>
    <dbReference type="NCBI Taxonomy" id="1628157"/>
    <lineage>
        <taxon>Bacteria</taxon>
        <taxon>Pseudomonadati</taxon>
        <taxon>Bacteroidota</taxon>
        <taxon>Bacteroidia</taxon>
        <taxon>Marinilabiliales</taxon>
        <taxon>Marinilabiliaceae</taxon>
        <taxon>Carboxylicivirga</taxon>
    </lineage>
</organism>
<evidence type="ECO:0000313" key="22">
    <source>
        <dbReference type="EMBL" id="MBS2096892.1"/>
    </source>
</evidence>
<comment type="cofactor">
    <cofactor evidence="17">
        <name>Cu cation</name>
        <dbReference type="ChEBI" id="CHEBI:23378"/>
    </cofactor>
    <text evidence="17">Binds a copper A center.</text>
</comment>
<evidence type="ECO:0000256" key="3">
    <source>
        <dbReference type="ARBA" id="ARBA00022448"/>
    </source>
</evidence>
<dbReference type="SUPFAM" id="SSF49503">
    <property type="entry name" value="Cupredoxins"/>
    <property type="match status" value="1"/>
</dbReference>
<proteinExistence type="inferred from homology"/>
<keyword evidence="8" id="KW-1278">Translocase</keyword>
<keyword evidence="13 18" id="KW-0472">Membrane</keyword>
<evidence type="ECO:0000256" key="10">
    <source>
        <dbReference type="ARBA" id="ARBA00022989"/>
    </source>
</evidence>
<keyword evidence="23" id="KW-1185">Reference proteome</keyword>
<evidence type="ECO:0000256" key="1">
    <source>
        <dbReference type="ARBA" id="ARBA00004141"/>
    </source>
</evidence>
<sequence length="316" mass="36160">MIDKTTQDASTFVSQVDSAFLFIFGVALLFLFAITAVLVYYIFRYRKSKNPKATHIEGSTKLEIIWTVIPTILVLVMFSYGWQGWKSQKEVPDDAMQIKAIARMWSFAFEYENGIVTDTLIVPKDRPVKLDLKAMDVIHSMYIPAFRVKQDMVPGKESYIWFESEREGNYEVFCAEYCGLRHSYMMSAVKVIPEVDFDKWMEENTVAIDENNEGTNKRLAGVSVLRKYGCNACHTVDGSKLVGPSYKGILGSTRTVITDGVEREVFGDEEYIRRSIMDPNADVVKGYDQGLMLSYKDQITEQEIKDLLEYFQSLSE</sequence>
<feature type="transmembrane region" description="Helical" evidence="18">
    <location>
        <begin position="20"/>
        <end position="43"/>
    </location>
</feature>
<keyword evidence="3 16" id="KW-0813">Transport</keyword>
<dbReference type="PROSITE" id="PS50999">
    <property type="entry name" value="COX2_TM"/>
    <property type="match status" value="1"/>
</dbReference>
<dbReference type="PROSITE" id="PS50857">
    <property type="entry name" value="COX2_CUA"/>
    <property type="match status" value="1"/>
</dbReference>
<keyword evidence="7 15" id="KW-0479">Metal-binding</keyword>
<dbReference type="PANTHER" id="PTHR22888">
    <property type="entry name" value="CYTOCHROME C OXIDASE, SUBUNIT II"/>
    <property type="match status" value="1"/>
</dbReference>
<keyword evidence="12 17" id="KW-0186">Copper</keyword>
<evidence type="ECO:0000256" key="17">
    <source>
        <dbReference type="RuleBase" id="RU004024"/>
    </source>
</evidence>
<dbReference type="EC" id="7.1.1.9" evidence="17"/>
<dbReference type="InterPro" id="IPR009056">
    <property type="entry name" value="Cyt_c-like_dom"/>
</dbReference>
<evidence type="ECO:0000313" key="23">
    <source>
        <dbReference type="Proteomes" id="UP000708576"/>
    </source>
</evidence>
<evidence type="ECO:0000256" key="13">
    <source>
        <dbReference type="ARBA" id="ARBA00023136"/>
    </source>
</evidence>
<evidence type="ECO:0000256" key="8">
    <source>
        <dbReference type="ARBA" id="ARBA00022967"/>
    </source>
</evidence>
<dbReference type="PRINTS" id="PR01166">
    <property type="entry name" value="CYCOXIDASEII"/>
</dbReference>
<evidence type="ECO:0000256" key="4">
    <source>
        <dbReference type="ARBA" id="ARBA00022617"/>
    </source>
</evidence>
<dbReference type="InterPro" id="IPR001505">
    <property type="entry name" value="Copper_CuA"/>
</dbReference>
<reference evidence="22 23" key="1">
    <citation type="journal article" date="2015" name="Int. J. Syst. Evol. Microbiol.">
        <title>Carboxylicivirga linearis sp. nov., isolated from a sea cucumber culture pond.</title>
        <authorList>
            <person name="Wang F.Q."/>
            <person name="Zhou Y.X."/>
            <person name="Lin X.Z."/>
            <person name="Chen G.J."/>
            <person name="Du Z.J."/>
        </authorList>
    </citation>
    <scope>NUCLEOTIDE SEQUENCE [LARGE SCALE GENOMIC DNA]</scope>
    <source>
        <strain evidence="22 23">FB218</strain>
    </source>
</reference>
<dbReference type="Gene3D" id="2.60.40.420">
    <property type="entry name" value="Cupredoxins - blue copper proteins"/>
    <property type="match status" value="1"/>
</dbReference>
<evidence type="ECO:0000256" key="11">
    <source>
        <dbReference type="ARBA" id="ARBA00023004"/>
    </source>
</evidence>
<comment type="caution">
    <text evidence="22">The sequence shown here is derived from an EMBL/GenBank/DDBJ whole genome shotgun (WGS) entry which is preliminary data.</text>
</comment>
<evidence type="ECO:0000256" key="16">
    <source>
        <dbReference type="RuleBase" id="RU000456"/>
    </source>
</evidence>
<dbReference type="InterPro" id="IPR011759">
    <property type="entry name" value="Cyt_c_oxidase_su2_TM_dom"/>
</dbReference>
<evidence type="ECO:0000256" key="5">
    <source>
        <dbReference type="ARBA" id="ARBA00022660"/>
    </source>
</evidence>
<evidence type="ECO:0000256" key="18">
    <source>
        <dbReference type="SAM" id="Phobius"/>
    </source>
</evidence>
<keyword evidence="5 16" id="KW-0679">Respiratory chain</keyword>
<dbReference type="PANTHER" id="PTHR22888:SF9">
    <property type="entry name" value="CYTOCHROME C OXIDASE SUBUNIT 2"/>
    <property type="match status" value="1"/>
</dbReference>
<name>A0ABS5JPT5_9BACT</name>
<keyword evidence="10 18" id="KW-1133">Transmembrane helix</keyword>
<evidence type="ECO:0000256" key="12">
    <source>
        <dbReference type="ARBA" id="ARBA00023008"/>
    </source>
</evidence>
<evidence type="ECO:0000259" key="19">
    <source>
        <dbReference type="PROSITE" id="PS50857"/>
    </source>
</evidence>
<keyword evidence="4 15" id="KW-0349">Heme</keyword>
<gene>
    <name evidence="22" type="primary">coxB</name>
    <name evidence="22" type="ORF">KEM10_01300</name>
</gene>
<dbReference type="Proteomes" id="UP000708576">
    <property type="component" value="Unassembled WGS sequence"/>
</dbReference>
<feature type="domain" description="Cytochrome oxidase subunit II transmembrane region profile" evidence="20">
    <location>
        <begin position="1"/>
        <end position="92"/>
    </location>
</feature>
<evidence type="ECO:0000259" key="21">
    <source>
        <dbReference type="PROSITE" id="PS51007"/>
    </source>
</evidence>
<comment type="function">
    <text evidence="14 17">Subunits I and II form the functional core of the enzyme complex. Electrons originating in cytochrome c are transferred via heme a and Cu(A) to the binuclear center formed by heme a3 and Cu(B).</text>
</comment>
<evidence type="ECO:0000256" key="9">
    <source>
        <dbReference type="ARBA" id="ARBA00022982"/>
    </source>
</evidence>
<feature type="domain" description="Cytochrome c" evidence="21">
    <location>
        <begin position="216"/>
        <end position="315"/>
    </location>
</feature>
<dbReference type="NCBIfam" id="TIGR02866">
    <property type="entry name" value="CoxB"/>
    <property type="match status" value="1"/>
</dbReference>
<dbReference type="EMBL" id="JAGUCO010000001">
    <property type="protein sequence ID" value="MBS2096892.1"/>
    <property type="molecule type" value="Genomic_DNA"/>
</dbReference>
<evidence type="ECO:0000259" key="20">
    <source>
        <dbReference type="PROSITE" id="PS50999"/>
    </source>
</evidence>
<dbReference type="InterPro" id="IPR008972">
    <property type="entry name" value="Cupredoxin"/>
</dbReference>
<dbReference type="Gene3D" id="1.10.760.10">
    <property type="entry name" value="Cytochrome c-like domain"/>
    <property type="match status" value="1"/>
</dbReference>
<dbReference type="InterPro" id="IPR036257">
    <property type="entry name" value="Cyt_c_oxidase_su2_TM_sf"/>
</dbReference>
<evidence type="ECO:0000256" key="6">
    <source>
        <dbReference type="ARBA" id="ARBA00022692"/>
    </source>
</evidence>